<dbReference type="CDD" id="cd12156">
    <property type="entry name" value="HPPR"/>
    <property type="match status" value="1"/>
</dbReference>
<dbReference type="GO" id="GO:0009853">
    <property type="term" value="P:photorespiration"/>
    <property type="evidence" value="ECO:0007669"/>
    <property type="project" value="UniProtKB-ARBA"/>
</dbReference>
<dbReference type="FunFam" id="3.40.50.720:FF:000213">
    <property type="entry name" value="Putative 2-hydroxyacid dehydrogenase"/>
    <property type="match status" value="1"/>
</dbReference>
<evidence type="ECO:0000256" key="5">
    <source>
        <dbReference type="RuleBase" id="RU003719"/>
    </source>
</evidence>
<evidence type="ECO:0000256" key="3">
    <source>
        <dbReference type="ARBA" id="ARBA00023027"/>
    </source>
</evidence>
<dbReference type="InterPro" id="IPR050223">
    <property type="entry name" value="D-isomer_2-hydroxyacid_DH"/>
</dbReference>
<dbReference type="InterPro" id="IPR036291">
    <property type="entry name" value="NAD(P)-bd_dom_sf"/>
</dbReference>
<evidence type="ECO:0000259" key="6">
    <source>
        <dbReference type="Pfam" id="PF00389"/>
    </source>
</evidence>
<accession>A0A6A1W7S6</accession>
<keyword evidence="9" id="KW-1185">Reference proteome</keyword>
<comment type="caution">
    <text evidence="8">The sequence shown here is derived from an EMBL/GenBank/DDBJ whole genome shotgun (WGS) entry which is preliminary data.</text>
</comment>
<dbReference type="SUPFAM" id="SSF52283">
    <property type="entry name" value="Formate/glycerate dehydrogenase catalytic domain-like"/>
    <property type="match status" value="1"/>
</dbReference>
<name>A0A6A1W7S6_9ROSI</name>
<dbReference type="Pfam" id="PF02826">
    <property type="entry name" value="2-Hacid_dh_C"/>
    <property type="match status" value="1"/>
</dbReference>
<dbReference type="InterPro" id="IPR006140">
    <property type="entry name" value="D-isomer_DH_NAD-bd"/>
</dbReference>
<evidence type="ECO:0000256" key="4">
    <source>
        <dbReference type="ARBA" id="ARBA00066661"/>
    </source>
</evidence>
<evidence type="ECO:0000313" key="8">
    <source>
        <dbReference type="EMBL" id="KAB1218840.1"/>
    </source>
</evidence>
<feature type="domain" description="D-isomer specific 2-hydroxyacid dehydrogenase NAD-binding" evidence="7">
    <location>
        <begin position="127"/>
        <end position="300"/>
    </location>
</feature>
<gene>
    <name evidence="8" type="ORF">CJ030_MR3G018283</name>
</gene>
<dbReference type="PANTHER" id="PTHR10996">
    <property type="entry name" value="2-HYDROXYACID DEHYDROGENASE-RELATED"/>
    <property type="match status" value="1"/>
</dbReference>
<organism evidence="8 9">
    <name type="scientific">Morella rubra</name>
    <name type="common">Chinese bayberry</name>
    <dbReference type="NCBI Taxonomy" id="262757"/>
    <lineage>
        <taxon>Eukaryota</taxon>
        <taxon>Viridiplantae</taxon>
        <taxon>Streptophyta</taxon>
        <taxon>Embryophyta</taxon>
        <taxon>Tracheophyta</taxon>
        <taxon>Spermatophyta</taxon>
        <taxon>Magnoliopsida</taxon>
        <taxon>eudicotyledons</taxon>
        <taxon>Gunneridae</taxon>
        <taxon>Pentapetalae</taxon>
        <taxon>rosids</taxon>
        <taxon>fabids</taxon>
        <taxon>Fagales</taxon>
        <taxon>Myricaceae</taxon>
        <taxon>Morella</taxon>
    </lineage>
</organism>
<dbReference type="GO" id="GO:0016618">
    <property type="term" value="F:hydroxypyruvate reductase [NAD(P)H] activity"/>
    <property type="evidence" value="ECO:0007669"/>
    <property type="project" value="TreeGrafter"/>
</dbReference>
<proteinExistence type="inferred from homology"/>
<keyword evidence="8" id="KW-0670">Pyruvate</keyword>
<dbReference type="AlphaFoldDB" id="A0A6A1W7S6"/>
<dbReference type="GO" id="GO:0030267">
    <property type="term" value="F:glyoxylate reductase (NADPH) activity"/>
    <property type="evidence" value="ECO:0007669"/>
    <property type="project" value="UniProtKB-EC"/>
</dbReference>
<dbReference type="SUPFAM" id="SSF51735">
    <property type="entry name" value="NAD(P)-binding Rossmann-fold domains"/>
    <property type="match status" value="1"/>
</dbReference>
<dbReference type="InterPro" id="IPR006139">
    <property type="entry name" value="D-isomer_2_OHA_DH_cat_dom"/>
</dbReference>
<evidence type="ECO:0000256" key="1">
    <source>
        <dbReference type="ARBA" id="ARBA00022857"/>
    </source>
</evidence>
<feature type="domain" description="D-isomer specific 2-hydroxyacid dehydrogenase catalytic" evidence="6">
    <location>
        <begin position="58"/>
        <end position="331"/>
    </location>
</feature>
<dbReference type="OrthoDB" id="298012at2759"/>
<dbReference type="EC" id="1.1.1.79" evidence="4"/>
<evidence type="ECO:0000259" key="7">
    <source>
        <dbReference type="Pfam" id="PF02826"/>
    </source>
</evidence>
<keyword evidence="2 5" id="KW-0560">Oxidoreductase</keyword>
<keyword evidence="1" id="KW-0521">NADP</keyword>
<dbReference type="PANTHER" id="PTHR10996:SF179">
    <property type="entry name" value="D-ISOMER SPECIFIC 2-HYDROXYACID DEHYDROGENASE FAMILY PROTEIN-RELATED"/>
    <property type="match status" value="1"/>
</dbReference>
<reference evidence="8 9" key="1">
    <citation type="journal article" date="2019" name="Plant Biotechnol. J.">
        <title>The red bayberry genome and genetic basis of sex determination.</title>
        <authorList>
            <person name="Jia H.M."/>
            <person name="Jia H.J."/>
            <person name="Cai Q.L."/>
            <person name="Wang Y."/>
            <person name="Zhao H.B."/>
            <person name="Yang W.F."/>
            <person name="Wang G.Y."/>
            <person name="Li Y.H."/>
            <person name="Zhan D.L."/>
            <person name="Shen Y.T."/>
            <person name="Niu Q.F."/>
            <person name="Chang L."/>
            <person name="Qiu J."/>
            <person name="Zhao L."/>
            <person name="Xie H.B."/>
            <person name="Fu W.Y."/>
            <person name="Jin J."/>
            <person name="Li X.W."/>
            <person name="Jiao Y."/>
            <person name="Zhou C.C."/>
            <person name="Tu T."/>
            <person name="Chai C.Y."/>
            <person name="Gao J.L."/>
            <person name="Fan L.J."/>
            <person name="van de Weg E."/>
            <person name="Wang J.Y."/>
            <person name="Gao Z.S."/>
        </authorList>
    </citation>
    <scope>NUCLEOTIDE SEQUENCE [LARGE SCALE GENOMIC DNA]</scope>
    <source>
        <tissue evidence="8">Leaves</tissue>
    </source>
</reference>
<dbReference type="Pfam" id="PF00389">
    <property type="entry name" value="2-Hacid_dh"/>
    <property type="match status" value="1"/>
</dbReference>
<keyword evidence="3" id="KW-0520">NAD</keyword>
<comment type="similarity">
    <text evidence="5">Belongs to the D-isomer specific 2-hydroxyacid dehydrogenase family.</text>
</comment>
<dbReference type="Gene3D" id="3.40.50.720">
    <property type="entry name" value="NAD(P)-binding Rossmann-like Domain"/>
    <property type="match status" value="2"/>
</dbReference>
<evidence type="ECO:0000313" key="9">
    <source>
        <dbReference type="Proteomes" id="UP000516437"/>
    </source>
</evidence>
<dbReference type="Proteomes" id="UP000516437">
    <property type="component" value="Chromosome 3"/>
</dbReference>
<evidence type="ECO:0000256" key="2">
    <source>
        <dbReference type="ARBA" id="ARBA00023002"/>
    </source>
</evidence>
<sequence>MAATPPLAENQSQDRPQVLVLKPPPLFKIFSDSDAFSEKFHLLKAWESPLPLDQFLTTHARSVRAMLCSANGPRITGDIIRLLPSITLVLTTSAGLNHIDITECRRRGISIADAGDVYSEDVADMAVGLLIDVLRKVSASDRYVRQGLWPIKGEYPLGSKLGGKRIGIVGLGRIGFEVAKRLEAFGCSILYNSRKRKDFVSYPFYTSLCELAANSDILIICCGLTEQTQHMIDREVLLALGKEGVIINIGRGAIIDETELVQCLVQGEIGGAGLDVFENEPNVPREFFELDNVVLSPHRAIFTPESFQALSDILIGNLEAFFSDKPLLSPVMDE</sequence>
<dbReference type="GO" id="GO:0005829">
    <property type="term" value="C:cytosol"/>
    <property type="evidence" value="ECO:0007669"/>
    <property type="project" value="TreeGrafter"/>
</dbReference>
<dbReference type="EMBL" id="RXIC02000021">
    <property type="protein sequence ID" value="KAB1218840.1"/>
    <property type="molecule type" value="Genomic_DNA"/>
</dbReference>
<protein>
    <recommendedName>
        <fullName evidence="4">glyoxylate reductase (NADP(+))</fullName>
        <ecNumber evidence="4">1.1.1.79</ecNumber>
    </recommendedName>
</protein>
<dbReference type="GO" id="GO:0051287">
    <property type="term" value="F:NAD binding"/>
    <property type="evidence" value="ECO:0007669"/>
    <property type="project" value="InterPro"/>
</dbReference>